<evidence type="ECO:0000256" key="5">
    <source>
        <dbReference type="PIRSR" id="PIRSR001221-1"/>
    </source>
</evidence>
<organism evidence="8 9">
    <name type="scientific">Cutaneotrichosporon cavernicola</name>
    <dbReference type="NCBI Taxonomy" id="279322"/>
    <lineage>
        <taxon>Eukaryota</taxon>
        <taxon>Fungi</taxon>
        <taxon>Dikarya</taxon>
        <taxon>Basidiomycota</taxon>
        <taxon>Agaricomycotina</taxon>
        <taxon>Tremellomycetes</taxon>
        <taxon>Trichosporonales</taxon>
        <taxon>Trichosporonaceae</taxon>
        <taxon>Cutaneotrichosporon</taxon>
    </lineage>
</organism>
<accession>A0AA48I6T3</accession>
<dbReference type="SUPFAM" id="SSF75304">
    <property type="entry name" value="Amidase signature (AS) enzymes"/>
    <property type="match status" value="1"/>
</dbReference>
<feature type="active site" description="Charge relay system" evidence="5">
    <location>
        <position position="118"/>
    </location>
</feature>
<proteinExistence type="inferred from homology"/>
<dbReference type="Gene3D" id="3.90.1300.10">
    <property type="entry name" value="Amidase signature (AS) domain"/>
    <property type="match status" value="1"/>
</dbReference>
<name>A0AA48I6T3_9TREE</name>
<keyword evidence="9" id="KW-1185">Reference proteome</keyword>
<evidence type="ECO:0000256" key="2">
    <source>
        <dbReference type="ARBA" id="ARBA00009199"/>
    </source>
</evidence>
<dbReference type="FunFam" id="3.90.1300.10:FF:000003">
    <property type="entry name" value="Amidase signature enzyme"/>
    <property type="match status" value="1"/>
</dbReference>
<dbReference type="AlphaFoldDB" id="A0AA48I6T3"/>
<evidence type="ECO:0000313" key="9">
    <source>
        <dbReference type="Proteomes" id="UP001233271"/>
    </source>
</evidence>
<feature type="domain" description="Amidase" evidence="7">
    <location>
        <begin position="64"/>
        <end position="557"/>
    </location>
</feature>
<dbReference type="KEGG" id="ccac:CcaHIS019_0202920"/>
<evidence type="ECO:0000259" key="7">
    <source>
        <dbReference type="Pfam" id="PF01425"/>
    </source>
</evidence>
<feature type="binding site" evidence="6">
    <location>
        <begin position="217"/>
        <end position="220"/>
    </location>
    <ligand>
        <name>substrate</name>
    </ligand>
</feature>
<dbReference type="EC" id="3.5.1.4" evidence="3"/>
<comment type="similarity">
    <text evidence="2">Belongs to the amidase family.</text>
</comment>
<dbReference type="EMBL" id="AP028213">
    <property type="protein sequence ID" value="BEI88930.1"/>
    <property type="molecule type" value="Genomic_DNA"/>
</dbReference>
<dbReference type="GeneID" id="85492801"/>
<comment type="catalytic activity">
    <reaction evidence="1">
        <text>a monocarboxylic acid amide + H2O = a monocarboxylate + NH4(+)</text>
        <dbReference type="Rhea" id="RHEA:12020"/>
        <dbReference type="ChEBI" id="CHEBI:15377"/>
        <dbReference type="ChEBI" id="CHEBI:28938"/>
        <dbReference type="ChEBI" id="CHEBI:35757"/>
        <dbReference type="ChEBI" id="CHEBI:83628"/>
        <dbReference type="EC" id="3.5.1.4"/>
    </reaction>
</comment>
<dbReference type="GO" id="GO:0004040">
    <property type="term" value="F:amidase activity"/>
    <property type="evidence" value="ECO:0007669"/>
    <property type="project" value="UniProtKB-EC"/>
</dbReference>
<evidence type="ECO:0000313" key="8">
    <source>
        <dbReference type="EMBL" id="BEI88930.1"/>
    </source>
</evidence>
<evidence type="ECO:0000256" key="1">
    <source>
        <dbReference type="ARBA" id="ARBA00001311"/>
    </source>
</evidence>
<dbReference type="Proteomes" id="UP001233271">
    <property type="component" value="Chromosome 2"/>
</dbReference>
<evidence type="ECO:0000256" key="6">
    <source>
        <dbReference type="PIRSR" id="PIRSR001221-2"/>
    </source>
</evidence>
<dbReference type="PANTHER" id="PTHR45847">
    <property type="entry name" value="FATTY ACID AMIDE HYDROLASE"/>
    <property type="match status" value="1"/>
</dbReference>
<dbReference type="GO" id="GO:0009062">
    <property type="term" value="P:fatty acid catabolic process"/>
    <property type="evidence" value="ECO:0007669"/>
    <property type="project" value="TreeGrafter"/>
</dbReference>
<evidence type="ECO:0000256" key="3">
    <source>
        <dbReference type="ARBA" id="ARBA00012922"/>
    </source>
</evidence>
<dbReference type="RefSeq" id="XP_060454196.1">
    <property type="nucleotide sequence ID" value="XM_060597287.1"/>
</dbReference>
<keyword evidence="4" id="KW-0378">Hydrolase</keyword>
<dbReference type="GO" id="GO:0017064">
    <property type="term" value="F:fatty acid amide hydrolase activity"/>
    <property type="evidence" value="ECO:0007669"/>
    <property type="project" value="TreeGrafter"/>
</dbReference>
<sequence length="571" mass="62154">MHSSTIKAKTGKTEEHERLVAEMEAELGTSITSQEDLDILGTSPQDIVANLKAGKEGWSCERVMTVYIRSACAAHRKTNCLTEVMFHKGLEEARAKDAARAAGEEPKGAFWGLPSSFKDTYNIVGVDTSLGCTPHCFQPTTDPDKEGTLVKLCRAQGGIPFCKTNIPQTLLAFESSNPIFGAASNPYSSARTCGGSSGGEAALVTLRGTPLGWGSDIGGSLRIPAAYSGCVALKPALGRWPGAGQRPVVKGFEGIKPVVGPMARNVDDLTFASKAMIDAVMENIENHDYVQVENVVPLPWREAMLPKRMRIGYWLEDGVVRASPAAQRAVREVVAALEKEGHELVLWQPPNVAEVLKIFVALLSFDGFKQLLSNIGSDPMEPAMFLVTLGPRLPAFARWLVNNLVHYFARDPLFASVFSASKRKTIEEYVHWVDQRDQYIKTFRRAAWQEEKFDFLICPPQAVPALEHGRTKDLSPLCLATVMFNIVDSTAGVLPVTRVDAERDAAPANFLEGSTGSWILEKKVYGGTDPAYDAAKMAGLPVGVQVVGRQFEDERVLALMKIIEGAVAYDA</sequence>
<protein>
    <recommendedName>
        <fullName evidence="3">amidase</fullName>
        <ecNumber evidence="3">3.5.1.4</ecNumber>
    </recommendedName>
</protein>
<feature type="active site" description="Charge relay system" evidence="5">
    <location>
        <position position="196"/>
    </location>
</feature>
<feature type="active site" description="Acyl-ester intermediate" evidence="5">
    <location>
        <position position="220"/>
    </location>
</feature>
<dbReference type="InterPro" id="IPR036928">
    <property type="entry name" value="AS_sf"/>
</dbReference>
<dbReference type="Pfam" id="PF01425">
    <property type="entry name" value="Amidase"/>
    <property type="match status" value="1"/>
</dbReference>
<feature type="binding site" evidence="6">
    <location>
        <position position="196"/>
    </location>
    <ligand>
        <name>substrate</name>
    </ligand>
</feature>
<reference evidence="8" key="1">
    <citation type="journal article" date="2023" name="BMC Genomics">
        <title>Chromosome-level genome assemblies of Cutaneotrichosporon spp. (Trichosporonales, Basidiomycota) reveal imbalanced evolution between nucleotide sequences and chromosome synteny.</title>
        <authorList>
            <person name="Kobayashi Y."/>
            <person name="Kayamori A."/>
            <person name="Aoki K."/>
            <person name="Shiwa Y."/>
            <person name="Matsutani M."/>
            <person name="Fujita N."/>
            <person name="Sugita T."/>
            <person name="Iwasaki W."/>
            <person name="Tanaka N."/>
            <person name="Takashima M."/>
        </authorList>
    </citation>
    <scope>NUCLEOTIDE SEQUENCE</scope>
    <source>
        <strain evidence="8">HIS019</strain>
    </source>
</reference>
<feature type="binding site" evidence="6">
    <location>
        <position position="170"/>
    </location>
    <ligand>
        <name>substrate</name>
    </ligand>
</feature>
<dbReference type="InterPro" id="IPR023631">
    <property type="entry name" value="Amidase_dom"/>
</dbReference>
<dbReference type="InterPro" id="IPR052096">
    <property type="entry name" value="Endocannabinoid_amidase"/>
</dbReference>
<gene>
    <name evidence="8" type="ORF">CcaverHIS019_0202920</name>
</gene>
<evidence type="ECO:0000256" key="4">
    <source>
        <dbReference type="ARBA" id="ARBA00022801"/>
    </source>
</evidence>
<dbReference type="PIRSF" id="PIRSF001221">
    <property type="entry name" value="Amidase_fungi"/>
    <property type="match status" value="1"/>
</dbReference>
<dbReference type="PANTHER" id="PTHR45847:SF6">
    <property type="entry name" value="FATTY ACID AMIDE HYDROLASE"/>
    <property type="match status" value="1"/>
</dbReference>